<dbReference type="InterPro" id="IPR036259">
    <property type="entry name" value="MFS_trans_sf"/>
</dbReference>
<evidence type="ECO:0000313" key="3">
    <source>
        <dbReference type="Proteomes" id="UP001549086"/>
    </source>
</evidence>
<evidence type="ECO:0000313" key="2">
    <source>
        <dbReference type="EMBL" id="MET3589837.1"/>
    </source>
</evidence>
<gene>
    <name evidence="2" type="ORF">ABID23_000924</name>
</gene>
<keyword evidence="1" id="KW-0812">Transmembrane</keyword>
<keyword evidence="3" id="KW-1185">Reference proteome</keyword>
<sequence>MILTNLFGIVFLDNLKGEHHKQSKDYKFISDIKEMLNIFIKTPYISILFFFSLIFINIFVQYWQWIFKDFNIAITYFELGIVFSLILLSQWFASFLFTKLNTKINFYILLFLSISLLSVSIFFHPQKEISIILLCIIFYIIKYTLMHAEVLLHDNIRDKLRATYESFLSTAVRLSLLLFFYFSAALVDRFGFLSLVYIFLIFLVFYLYTLFFKGRTKKALL</sequence>
<organism evidence="2 3">
    <name type="scientific">Bartonella silvatica</name>
    <dbReference type="NCBI Taxonomy" id="357760"/>
    <lineage>
        <taxon>Bacteria</taxon>
        <taxon>Pseudomonadati</taxon>
        <taxon>Pseudomonadota</taxon>
        <taxon>Alphaproteobacteria</taxon>
        <taxon>Hyphomicrobiales</taxon>
        <taxon>Bartonellaceae</taxon>
        <taxon>Bartonella</taxon>
    </lineage>
</organism>
<feature type="transmembrane region" description="Helical" evidence="1">
    <location>
        <begin position="164"/>
        <end position="184"/>
    </location>
</feature>
<dbReference type="EMBL" id="JBEPLI010000007">
    <property type="protein sequence ID" value="MET3589837.1"/>
    <property type="molecule type" value="Genomic_DNA"/>
</dbReference>
<comment type="caution">
    <text evidence="2">The sequence shown here is derived from an EMBL/GenBank/DDBJ whole genome shotgun (WGS) entry which is preliminary data.</text>
</comment>
<feature type="transmembrane region" description="Helical" evidence="1">
    <location>
        <begin position="190"/>
        <end position="211"/>
    </location>
</feature>
<feature type="transmembrane region" description="Helical" evidence="1">
    <location>
        <begin position="70"/>
        <end position="92"/>
    </location>
</feature>
<reference evidence="2 3" key="1">
    <citation type="submission" date="2024-06" db="EMBL/GenBank/DDBJ databases">
        <title>Genomic Encyclopedia of Type Strains, Phase IV (KMG-IV): sequencing the most valuable type-strain genomes for metagenomic binning, comparative biology and taxonomic classification.</title>
        <authorList>
            <person name="Goeker M."/>
        </authorList>
    </citation>
    <scope>NUCLEOTIDE SEQUENCE [LARGE SCALE GENOMIC DNA]</scope>
    <source>
        <strain evidence="2 3">DSM 23649</strain>
    </source>
</reference>
<feature type="transmembrane region" description="Helical" evidence="1">
    <location>
        <begin position="44"/>
        <end position="64"/>
    </location>
</feature>
<keyword evidence="1" id="KW-1133">Transmembrane helix</keyword>
<proteinExistence type="predicted"/>
<dbReference type="Proteomes" id="UP001549086">
    <property type="component" value="Unassembled WGS sequence"/>
</dbReference>
<feature type="transmembrane region" description="Helical" evidence="1">
    <location>
        <begin position="129"/>
        <end position="152"/>
    </location>
</feature>
<feature type="transmembrane region" description="Helical" evidence="1">
    <location>
        <begin position="104"/>
        <end position="123"/>
    </location>
</feature>
<dbReference type="SUPFAM" id="SSF103473">
    <property type="entry name" value="MFS general substrate transporter"/>
    <property type="match status" value="1"/>
</dbReference>
<protein>
    <submittedName>
        <fullName evidence="2">MFS family permease</fullName>
    </submittedName>
</protein>
<name>A0ABV2HI21_9HYPH</name>
<accession>A0ABV2HI21</accession>
<evidence type="ECO:0000256" key="1">
    <source>
        <dbReference type="SAM" id="Phobius"/>
    </source>
</evidence>
<keyword evidence="1" id="KW-0472">Membrane</keyword>
<dbReference type="Gene3D" id="1.20.1250.20">
    <property type="entry name" value="MFS general substrate transporter like domains"/>
    <property type="match status" value="1"/>
</dbReference>